<proteinExistence type="predicted"/>
<organism evidence="1 2">
    <name type="scientific">Absidia repens</name>
    <dbReference type="NCBI Taxonomy" id="90262"/>
    <lineage>
        <taxon>Eukaryota</taxon>
        <taxon>Fungi</taxon>
        <taxon>Fungi incertae sedis</taxon>
        <taxon>Mucoromycota</taxon>
        <taxon>Mucoromycotina</taxon>
        <taxon>Mucoromycetes</taxon>
        <taxon>Mucorales</taxon>
        <taxon>Cunninghamellaceae</taxon>
        <taxon>Absidia</taxon>
    </lineage>
</organism>
<dbReference type="EMBL" id="MCGE01000018">
    <property type="protein sequence ID" value="ORZ12694.1"/>
    <property type="molecule type" value="Genomic_DNA"/>
</dbReference>
<protein>
    <submittedName>
        <fullName evidence="1">Uncharacterized protein</fullName>
    </submittedName>
</protein>
<dbReference type="Proteomes" id="UP000193560">
    <property type="component" value="Unassembled WGS sequence"/>
</dbReference>
<dbReference type="OrthoDB" id="2288617at2759"/>
<keyword evidence="2" id="KW-1185">Reference proteome</keyword>
<sequence length="315" mass="35172">MVDFLSSPVLFPSDMDSSKLTADPTFKLPESTNWADHDYYNTMIDKSMASLTHLIKLEPVKENDIHVYSSFINTTLSPKIASVLNQKPATCIPDHNIDNDYSQRLTLLTMAQSMAHAYTLALPPNSPGILHHQDNTAADEGQKQLRANLRGALDVVENDIQRNGQDSLYSFSQLPNGNVGESSFYQDDIGDDWSWREDFINVPDLVHSVCSSPSSHSLVDDQQPSTPVLLESGISSHLDDNCSPQQMDIEITGTLSSSSASLSLSNIPQQVHDKKRNKNFKNWMVKVKQTTSAMKQDCMKSVSNTSRKLRQWIKN</sequence>
<reference evidence="1 2" key="1">
    <citation type="submission" date="2016-07" db="EMBL/GenBank/DDBJ databases">
        <title>Pervasive Adenine N6-methylation of Active Genes in Fungi.</title>
        <authorList>
            <consortium name="DOE Joint Genome Institute"/>
            <person name="Mondo S.J."/>
            <person name="Dannebaum R.O."/>
            <person name="Kuo R.C."/>
            <person name="Labutti K."/>
            <person name="Haridas S."/>
            <person name="Kuo A."/>
            <person name="Salamov A."/>
            <person name="Ahrendt S.R."/>
            <person name="Lipzen A."/>
            <person name="Sullivan W."/>
            <person name="Andreopoulos W.B."/>
            <person name="Clum A."/>
            <person name="Lindquist E."/>
            <person name="Daum C."/>
            <person name="Ramamoorthy G.K."/>
            <person name="Gryganskyi A."/>
            <person name="Culley D."/>
            <person name="Magnuson J.K."/>
            <person name="James T.Y."/>
            <person name="O'Malley M.A."/>
            <person name="Stajich J.E."/>
            <person name="Spatafora J.W."/>
            <person name="Visel A."/>
            <person name="Grigoriev I.V."/>
        </authorList>
    </citation>
    <scope>NUCLEOTIDE SEQUENCE [LARGE SCALE GENOMIC DNA]</scope>
    <source>
        <strain evidence="1 2">NRRL 1336</strain>
    </source>
</reference>
<evidence type="ECO:0000313" key="1">
    <source>
        <dbReference type="EMBL" id="ORZ12694.1"/>
    </source>
</evidence>
<evidence type="ECO:0000313" key="2">
    <source>
        <dbReference type="Proteomes" id="UP000193560"/>
    </source>
</evidence>
<gene>
    <name evidence="1" type="ORF">BCR42DRAFT_419779</name>
</gene>
<name>A0A1X2IAD9_9FUNG</name>
<accession>A0A1X2IAD9</accession>
<dbReference type="AlphaFoldDB" id="A0A1X2IAD9"/>
<comment type="caution">
    <text evidence="1">The sequence shown here is derived from an EMBL/GenBank/DDBJ whole genome shotgun (WGS) entry which is preliminary data.</text>
</comment>